<gene>
    <name evidence="1" type="ordered locus">RPD_3268</name>
</gene>
<dbReference type="KEGG" id="rpd:RPD_3268"/>
<sequence length="85" mass="9639">MRDQRRDDRLVLFGTATCSHGRQSNLITDVDQAFCRPNNDAGGCARPLQQGCQAYLTTFGCDYYRHSFSRVLIYDYHLVAFGING</sequence>
<reference evidence="1 2" key="1">
    <citation type="submission" date="2006-03" db="EMBL/GenBank/DDBJ databases">
        <title>Complete sequence of Rhodopseudomonas palustris BisB5.</title>
        <authorList>
            <consortium name="US DOE Joint Genome Institute"/>
            <person name="Copeland A."/>
            <person name="Lucas S."/>
            <person name="Lapidus A."/>
            <person name="Barry K."/>
            <person name="Detter J.C."/>
            <person name="Glavina del Rio T."/>
            <person name="Hammon N."/>
            <person name="Israni S."/>
            <person name="Dalin E."/>
            <person name="Tice H."/>
            <person name="Pitluck S."/>
            <person name="Chain P."/>
            <person name="Malfatti S."/>
            <person name="Shin M."/>
            <person name="Vergez L."/>
            <person name="Schmutz J."/>
            <person name="Larimer F."/>
            <person name="Land M."/>
            <person name="Hauser L."/>
            <person name="Pelletier D.A."/>
            <person name="Kyrpides N."/>
            <person name="Lykidis A."/>
            <person name="Oda Y."/>
            <person name="Harwood C.S."/>
            <person name="Richardson P."/>
        </authorList>
    </citation>
    <scope>NUCLEOTIDE SEQUENCE [LARGE SCALE GENOMIC DNA]</scope>
    <source>
        <strain evidence="1 2">BisB5</strain>
    </source>
</reference>
<evidence type="ECO:0000313" key="2">
    <source>
        <dbReference type="Proteomes" id="UP000001818"/>
    </source>
</evidence>
<name>Q134J7_RHOPS</name>
<organism evidence="1 2">
    <name type="scientific">Rhodopseudomonas palustris (strain BisB5)</name>
    <dbReference type="NCBI Taxonomy" id="316057"/>
    <lineage>
        <taxon>Bacteria</taxon>
        <taxon>Pseudomonadati</taxon>
        <taxon>Pseudomonadota</taxon>
        <taxon>Alphaproteobacteria</taxon>
        <taxon>Hyphomicrobiales</taxon>
        <taxon>Nitrobacteraceae</taxon>
        <taxon>Rhodopseudomonas</taxon>
    </lineage>
</organism>
<dbReference type="EMBL" id="CP000283">
    <property type="protein sequence ID" value="ABE40492.1"/>
    <property type="molecule type" value="Genomic_DNA"/>
</dbReference>
<dbReference type="Proteomes" id="UP000001818">
    <property type="component" value="Chromosome"/>
</dbReference>
<protein>
    <submittedName>
        <fullName evidence="1">Uncharacterized protein</fullName>
    </submittedName>
</protein>
<dbReference type="STRING" id="316057.RPD_3268"/>
<dbReference type="HOGENOM" id="CLU_2510528_0_0_5"/>
<evidence type="ECO:0000313" key="1">
    <source>
        <dbReference type="EMBL" id="ABE40492.1"/>
    </source>
</evidence>
<accession>Q134J7</accession>
<proteinExistence type="predicted"/>
<dbReference type="AlphaFoldDB" id="Q134J7"/>